<organism evidence="2 3">
    <name type="scientific">Candidatus Gottesmanbacteria bacterium RBG_16_38_7b</name>
    <dbReference type="NCBI Taxonomy" id="1798372"/>
    <lineage>
        <taxon>Bacteria</taxon>
        <taxon>Candidatus Gottesmaniibacteriota</taxon>
    </lineage>
</organism>
<dbReference type="PANTHER" id="PTHR42831">
    <property type="entry name" value="FE-S PROTEIN MATURATION AUXILIARY FACTOR YITW"/>
    <property type="match status" value="1"/>
</dbReference>
<evidence type="ECO:0000313" key="3">
    <source>
        <dbReference type="Proteomes" id="UP000177396"/>
    </source>
</evidence>
<dbReference type="InterPro" id="IPR052339">
    <property type="entry name" value="Fe-S_Maturation_MIP18"/>
</dbReference>
<evidence type="ECO:0000259" key="1">
    <source>
        <dbReference type="Pfam" id="PF01883"/>
    </source>
</evidence>
<feature type="domain" description="MIP18 family-like" evidence="1">
    <location>
        <begin position="11"/>
        <end position="80"/>
    </location>
</feature>
<dbReference type="AlphaFoldDB" id="A0A1F5YKJ4"/>
<name>A0A1F5YKJ4_9BACT</name>
<reference evidence="2 3" key="1">
    <citation type="journal article" date="2016" name="Nat. Commun.">
        <title>Thousands of microbial genomes shed light on interconnected biogeochemical processes in an aquifer system.</title>
        <authorList>
            <person name="Anantharaman K."/>
            <person name="Brown C.T."/>
            <person name="Hug L.A."/>
            <person name="Sharon I."/>
            <person name="Castelle C.J."/>
            <person name="Probst A.J."/>
            <person name="Thomas B.C."/>
            <person name="Singh A."/>
            <person name="Wilkins M.J."/>
            <person name="Karaoz U."/>
            <person name="Brodie E.L."/>
            <person name="Williams K.H."/>
            <person name="Hubbard S.S."/>
            <person name="Banfield J.F."/>
        </authorList>
    </citation>
    <scope>NUCLEOTIDE SEQUENCE [LARGE SCALE GENOMIC DNA]</scope>
</reference>
<dbReference type="Proteomes" id="UP000177396">
    <property type="component" value="Unassembled WGS sequence"/>
</dbReference>
<dbReference type="Gene3D" id="3.30.300.130">
    <property type="entry name" value="Fe-S cluster assembly (FSCA)"/>
    <property type="match status" value="1"/>
</dbReference>
<evidence type="ECO:0000313" key="2">
    <source>
        <dbReference type="EMBL" id="OGG00686.1"/>
    </source>
</evidence>
<dbReference type="InterPro" id="IPR034904">
    <property type="entry name" value="FSCA_dom_sf"/>
</dbReference>
<dbReference type="EMBL" id="MFJB01000018">
    <property type="protein sequence ID" value="OGG00686.1"/>
    <property type="molecule type" value="Genomic_DNA"/>
</dbReference>
<gene>
    <name evidence="2" type="ORF">A2153_02520</name>
</gene>
<protein>
    <recommendedName>
        <fullName evidence="1">MIP18 family-like domain-containing protein</fullName>
    </recommendedName>
</protein>
<comment type="caution">
    <text evidence="2">The sequence shown here is derived from an EMBL/GenBank/DDBJ whole genome shotgun (WGS) entry which is preliminary data.</text>
</comment>
<dbReference type="SUPFAM" id="SSF117916">
    <property type="entry name" value="Fe-S cluster assembly (FSCA) domain-like"/>
    <property type="match status" value="1"/>
</dbReference>
<proteinExistence type="predicted"/>
<accession>A0A1F5YKJ4</accession>
<sequence length="104" mass="11772">MTNNKLNKKIIMSKLHEVPDPELGISIVDLGLIYNIKVDKKGKVDVLMTLTTMGCPLFDLIREPIEHILTDIPGVKEVHVNLTFEPPWSVVKMSKEAKIKLGFY</sequence>
<dbReference type="PANTHER" id="PTHR42831:SF1">
    <property type="entry name" value="FE-S PROTEIN MATURATION AUXILIARY FACTOR YITW"/>
    <property type="match status" value="1"/>
</dbReference>
<dbReference type="InterPro" id="IPR002744">
    <property type="entry name" value="MIP18-like"/>
</dbReference>
<dbReference type="Pfam" id="PF01883">
    <property type="entry name" value="FeS_assembly_P"/>
    <property type="match status" value="1"/>
</dbReference>